<name>A0A2A9D1J0_9MICO</name>
<dbReference type="InterPro" id="IPR013078">
    <property type="entry name" value="His_Pase_superF_clade-1"/>
</dbReference>
<dbReference type="InterPro" id="IPR051021">
    <property type="entry name" value="Mito_Ser/Thr_phosphatase"/>
</dbReference>
<dbReference type="EMBL" id="PDJD01000001">
    <property type="protein sequence ID" value="PFG19812.1"/>
    <property type="molecule type" value="Genomic_DNA"/>
</dbReference>
<dbReference type="Pfam" id="PF00300">
    <property type="entry name" value="His_Phos_1"/>
    <property type="match status" value="1"/>
</dbReference>
<gene>
    <name evidence="2" type="ORF">ATL40_1383</name>
</gene>
<dbReference type="GO" id="GO:0016787">
    <property type="term" value="F:hydrolase activity"/>
    <property type="evidence" value="ECO:0007669"/>
    <property type="project" value="UniProtKB-KW"/>
</dbReference>
<dbReference type="Proteomes" id="UP000224915">
    <property type="component" value="Unassembled WGS sequence"/>
</dbReference>
<evidence type="ECO:0000313" key="2">
    <source>
        <dbReference type="EMBL" id="PFG19812.1"/>
    </source>
</evidence>
<dbReference type="CDD" id="cd07067">
    <property type="entry name" value="HP_PGM_like"/>
    <property type="match status" value="1"/>
</dbReference>
<protein>
    <submittedName>
        <fullName evidence="2">Phosphohistidine phosphatase</fullName>
    </submittedName>
</protein>
<sequence length="168" mass="18186">MSPHRLHLLRHAKAEPFSDTDAGRPLALRGREQATQVGELLAQSGTPLDLVLVSSAVRTRQTWQRVASRLDHEPQVRYLEEIYDATPREVLALLRGLSESVGSVLVVGHEPTMSALATTVAAEGGESGVLREEIRLGMPTATRAELTLEGAWSDLGRGGGRLVAIHRV</sequence>
<comment type="caution">
    <text evidence="2">The sequence shown here is derived from an EMBL/GenBank/DDBJ whole genome shotgun (WGS) entry which is preliminary data.</text>
</comment>
<dbReference type="SUPFAM" id="SSF53254">
    <property type="entry name" value="Phosphoglycerate mutase-like"/>
    <property type="match status" value="1"/>
</dbReference>
<reference evidence="2 3" key="1">
    <citation type="submission" date="2017-10" db="EMBL/GenBank/DDBJ databases">
        <title>Sequencing the genomes of 1000 actinobacteria strains.</title>
        <authorList>
            <person name="Klenk H.-P."/>
        </authorList>
    </citation>
    <scope>NUCLEOTIDE SEQUENCE [LARGE SCALE GENOMIC DNA]</scope>
    <source>
        <strain evidence="2 3">DSM 21801</strain>
    </source>
</reference>
<dbReference type="PANTHER" id="PTHR20935">
    <property type="entry name" value="PHOSPHOGLYCERATE MUTASE-RELATED"/>
    <property type="match status" value="1"/>
</dbReference>
<keyword evidence="3" id="KW-1185">Reference proteome</keyword>
<dbReference type="PANTHER" id="PTHR20935:SF1">
    <property type="entry name" value="SLL1549 PROTEIN"/>
    <property type="match status" value="1"/>
</dbReference>
<evidence type="ECO:0000313" key="3">
    <source>
        <dbReference type="Proteomes" id="UP000224915"/>
    </source>
</evidence>
<dbReference type="OrthoDB" id="9810154at2"/>
<keyword evidence="1" id="KW-0378">Hydrolase</keyword>
<proteinExistence type="predicted"/>
<dbReference type="Gene3D" id="3.40.50.1240">
    <property type="entry name" value="Phosphoglycerate mutase-like"/>
    <property type="match status" value="1"/>
</dbReference>
<organism evidence="2 3">
    <name type="scientific">Serinibacter salmoneus</name>
    <dbReference type="NCBI Taxonomy" id="556530"/>
    <lineage>
        <taxon>Bacteria</taxon>
        <taxon>Bacillati</taxon>
        <taxon>Actinomycetota</taxon>
        <taxon>Actinomycetes</taxon>
        <taxon>Micrococcales</taxon>
        <taxon>Beutenbergiaceae</taxon>
        <taxon>Serinibacter</taxon>
    </lineage>
</organism>
<dbReference type="InterPro" id="IPR029033">
    <property type="entry name" value="His_PPase_superfam"/>
</dbReference>
<dbReference type="AlphaFoldDB" id="A0A2A9D1J0"/>
<evidence type="ECO:0000256" key="1">
    <source>
        <dbReference type="ARBA" id="ARBA00022801"/>
    </source>
</evidence>
<accession>A0A2A9D1J0</accession>
<dbReference type="SMART" id="SM00855">
    <property type="entry name" value="PGAM"/>
    <property type="match status" value="1"/>
</dbReference>
<dbReference type="RefSeq" id="WP_098468878.1">
    <property type="nucleotide sequence ID" value="NZ_PDJD01000001.1"/>
</dbReference>